<feature type="compositionally biased region" description="Pro residues" evidence="1">
    <location>
        <begin position="307"/>
        <end position="323"/>
    </location>
</feature>
<evidence type="ECO:0000256" key="1">
    <source>
        <dbReference type="SAM" id="MobiDB-lite"/>
    </source>
</evidence>
<feature type="compositionally biased region" description="Pro residues" evidence="1">
    <location>
        <begin position="278"/>
        <end position="294"/>
    </location>
</feature>
<evidence type="ECO:0000256" key="2">
    <source>
        <dbReference type="SAM" id="Phobius"/>
    </source>
</evidence>
<evidence type="ECO:0000313" key="3">
    <source>
        <dbReference type="EMBL" id="GHF24300.1"/>
    </source>
</evidence>
<keyword evidence="2" id="KW-1133">Transmembrane helix</keyword>
<keyword evidence="4" id="KW-1185">Reference proteome</keyword>
<name>A0A8J3GSQ4_9MICO</name>
<reference evidence="3" key="2">
    <citation type="submission" date="2020-09" db="EMBL/GenBank/DDBJ databases">
        <authorList>
            <person name="Sun Q."/>
            <person name="Zhou Y."/>
        </authorList>
    </citation>
    <scope>NUCLEOTIDE SEQUENCE</scope>
    <source>
        <strain evidence="3">CGMCC 1.16548</strain>
    </source>
</reference>
<feature type="compositionally biased region" description="Low complexity" evidence="1">
    <location>
        <begin position="181"/>
        <end position="205"/>
    </location>
</feature>
<sequence length="510" mass="53299">MTTYQDPPLQSRRAVRQGERVDSSAQPFAPPQTPRTAAGAGEPLSYVTQNRPPLPGYDTAPPRGRRSSVPEPQTPLQHTPQQQAPEQQAPEQQSAQVQVPEPQAPQSFRPRDFSPEARTAPPAWAPEYDRDNGVLDHHTQVRASLPPQNAGSLAASLASEPTEQTLTRRELRAIRDTHGITAAPTDATPVVAEPTPYPQPAAYQPPAAPPQPVAPPAPVPSTQLDSAIAEFDALAGRSPSAEPSTSRRGGRRAAPQSDIAPEDGLGVFDTMRDAPAVVPAPQPAPAPTAYPPVAQPVAPQPVAQPAAPQPVAPQPAPVAPQPAPVEQSPVAPEPAPMAPTQVQPSAFAEPVTPTTGERPIGHWTTQSDIDDRTQINESTISRRVGSGAITTSALVLPQIPGHNMSTGEVMLTDSISLPSALASTGAHTPIDESDIDHLLDPGDHQLVNTDSVPIRAIKAVSSHTGSRGQLIANAKPAQANRALTALIVSASGMVVVVVTLLVVALATKVI</sequence>
<feature type="compositionally biased region" description="Basic and acidic residues" evidence="1">
    <location>
        <begin position="127"/>
        <end position="137"/>
    </location>
</feature>
<protein>
    <submittedName>
        <fullName evidence="3">Uncharacterized protein</fullName>
    </submittedName>
</protein>
<keyword evidence="2" id="KW-0812">Transmembrane</keyword>
<organism evidence="3 4">
    <name type="scientific">Pseudolysinimonas yzui</name>
    <dbReference type="NCBI Taxonomy" id="2708254"/>
    <lineage>
        <taxon>Bacteria</taxon>
        <taxon>Bacillati</taxon>
        <taxon>Actinomycetota</taxon>
        <taxon>Actinomycetes</taxon>
        <taxon>Micrococcales</taxon>
        <taxon>Microbacteriaceae</taxon>
        <taxon>Pseudolysinimonas</taxon>
    </lineage>
</organism>
<dbReference type="Proteomes" id="UP000617531">
    <property type="component" value="Unassembled WGS sequence"/>
</dbReference>
<evidence type="ECO:0000313" key="4">
    <source>
        <dbReference type="Proteomes" id="UP000617531"/>
    </source>
</evidence>
<reference evidence="3" key="1">
    <citation type="journal article" date="2014" name="Int. J. Syst. Evol. Microbiol.">
        <title>Complete genome sequence of Corynebacterium casei LMG S-19264T (=DSM 44701T), isolated from a smear-ripened cheese.</title>
        <authorList>
            <consortium name="US DOE Joint Genome Institute (JGI-PGF)"/>
            <person name="Walter F."/>
            <person name="Albersmeier A."/>
            <person name="Kalinowski J."/>
            <person name="Ruckert C."/>
        </authorList>
    </citation>
    <scope>NUCLEOTIDE SEQUENCE</scope>
    <source>
        <strain evidence="3">CGMCC 1.16548</strain>
    </source>
</reference>
<accession>A0A8J3GSQ4</accession>
<keyword evidence="2" id="KW-0472">Membrane</keyword>
<feature type="compositionally biased region" description="Low complexity" evidence="1">
    <location>
        <begin position="70"/>
        <end position="107"/>
    </location>
</feature>
<feature type="region of interest" description="Disordered" evidence="1">
    <location>
        <begin position="179"/>
        <end position="341"/>
    </location>
</feature>
<dbReference type="RefSeq" id="WP_191284033.1">
    <property type="nucleotide sequence ID" value="NZ_BNAI01000008.1"/>
</dbReference>
<dbReference type="EMBL" id="BNAI01000008">
    <property type="protein sequence ID" value="GHF24300.1"/>
    <property type="molecule type" value="Genomic_DNA"/>
</dbReference>
<feature type="transmembrane region" description="Helical" evidence="2">
    <location>
        <begin position="482"/>
        <end position="506"/>
    </location>
</feature>
<feature type="region of interest" description="Disordered" evidence="1">
    <location>
        <begin position="1"/>
        <end position="137"/>
    </location>
</feature>
<gene>
    <name evidence="3" type="ORF">GCM10011600_26660</name>
</gene>
<proteinExistence type="predicted"/>
<feature type="compositionally biased region" description="Low complexity" evidence="1">
    <location>
        <begin position="295"/>
        <end position="306"/>
    </location>
</feature>
<feature type="compositionally biased region" description="Pro residues" evidence="1">
    <location>
        <begin position="206"/>
        <end position="219"/>
    </location>
</feature>
<dbReference type="AlphaFoldDB" id="A0A8J3GSQ4"/>
<comment type="caution">
    <text evidence="3">The sequence shown here is derived from an EMBL/GenBank/DDBJ whole genome shotgun (WGS) entry which is preliminary data.</text>
</comment>